<accession>A0AA40F8R5</accession>
<comment type="caution">
    <text evidence="3">The sequence shown here is derived from an EMBL/GenBank/DDBJ whole genome shotgun (WGS) entry which is preliminary data.</text>
</comment>
<dbReference type="AlphaFoldDB" id="A0AA40F8R5"/>
<evidence type="ECO:0000313" key="4">
    <source>
        <dbReference type="Proteomes" id="UP001172155"/>
    </source>
</evidence>
<dbReference type="PANTHER" id="PTHR31996">
    <property type="entry name" value="COILED-COIL DOMAIN-CONTAINING PROTEIN 115"/>
    <property type="match status" value="1"/>
</dbReference>
<feature type="region of interest" description="Disordered" evidence="2">
    <location>
        <begin position="80"/>
        <end position="161"/>
    </location>
</feature>
<evidence type="ECO:0000313" key="3">
    <source>
        <dbReference type="EMBL" id="KAK0753161.1"/>
    </source>
</evidence>
<dbReference type="InterPro" id="IPR040357">
    <property type="entry name" value="Vma22/CCDC115"/>
</dbReference>
<sequence length="243" mass="26086">MSPQPPPLQDTETPLTIDDLLARYLLLLDQYTALRTTLSAHSSSLFLNLARSRFSAQRGAGAGGHPFGPDNYDMRMQAGRKVRVRPSASSAAEPGPWTGHGGEEGVVFEVVSPEVSRNSEKDGDGQTEADDDAGEHTSDEQPQADGDDIKPAGKLPIPSNDPLRWFGILTPAPLREAQKDAVEMVEDVIPRLASLDAEMVAIELAVRRARKRRGKGEIAARKAEVEQERAEVIAGEGGVAVGC</sequence>
<evidence type="ECO:0000256" key="2">
    <source>
        <dbReference type="SAM" id="MobiDB-lite"/>
    </source>
</evidence>
<dbReference type="PANTHER" id="PTHR31996:SF2">
    <property type="entry name" value="COILED-COIL DOMAIN-CONTAINING PROTEIN 115"/>
    <property type="match status" value="1"/>
</dbReference>
<dbReference type="Pfam" id="PF21730">
    <property type="entry name" value="Vma22_CCDC115"/>
    <property type="match status" value="1"/>
</dbReference>
<dbReference type="GO" id="GO:1990871">
    <property type="term" value="C:Vma12-Vma22 assembly complex"/>
    <property type="evidence" value="ECO:0007669"/>
    <property type="project" value="TreeGrafter"/>
</dbReference>
<proteinExistence type="predicted"/>
<name>A0AA40F8R5_9PEZI</name>
<evidence type="ECO:0000256" key="1">
    <source>
        <dbReference type="ARBA" id="ARBA00093634"/>
    </source>
</evidence>
<keyword evidence="4" id="KW-1185">Reference proteome</keyword>
<feature type="compositionally biased region" description="Low complexity" evidence="2">
    <location>
        <begin position="105"/>
        <end position="115"/>
    </location>
</feature>
<dbReference type="GO" id="GO:0070072">
    <property type="term" value="P:vacuolar proton-transporting V-type ATPase complex assembly"/>
    <property type="evidence" value="ECO:0007669"/>
    <property type="project" value="InterPro"/>
</dbReference>
<protein>
    <recommendedName>
        <fullName evidence="1">Vacuolar ATPase assembly protein VMA22</fullName>
    </recommendedName>
</protein>
<dbReference type="GO" id="GO:0051082">
    <property type="term" value="F:unfolded protein binding"/>
    <property type="evidence" value="ECO:0007669"/>
    <property type="project" value="TreeGrafter"/>
</dbReference>
<dbReference type="Proteomes" id="UP001172155">
    <property type="component" value="Unassembled WGS sequence"/>
</dbReference>
<gene>
    <name evidence="3" type="ORF">B0T18DRAFT_7610</name>
</gene>
<organism evidence="3 4">
    <name type="scientific">Schizothecium vesticola</name>
    <dbReference type="NCBI Taxonomy" id="314040"/>
    <lineage>
        <taxon>Eukaryota</taxon>
        <taxon>Fungi</taxon>
        <taxon>Dikarya</taxon>
        <taxon>Ascomycota</taxon>
        <taxon>Pezizomycotina</taxon>
        <taxon>Sordariomycetes</taxon>
        <taxon>Sordariomycetidae</taxon>
        <taxon>Sordariales</taxon>
        <taxon>Schizotheciaceae</taxon>
        <taxon>Schizothecium</taxon>
    </lineage>
</organism>
<reference evidence="3" key="1">
    <citation type="submission" date="2023-06" db="EMBL/GenBank/DDBJ databases">
        <title>Genome-scale phylogeny and comparative genomics of the fungal order Sordariales.</title>
        <authorList>
            <consortium name="Lawrence Berkeley National Laboratory"/>
            <person name="Hensen N."/>
            <person name="Bonometti L."/>
            <person name="Westerberg I."/>
            <person name="Brannstrom I.O."/>
            <person name="Guillou S."/>
            <person name="Cros-Aarteil S."/>
            <person name="Calhoun S."/>
            <person name="Haridas S."/>
            <person name="Kuo A."/>
            <person name="Mondo S."/>
            <person name="Pangilinan J."/>
            <person name="Riley R."/>
            <person name="LaButti K."/>
            <person name="Andreopoulos B."/>
            <person name="Lipzen A."/>
            <person name="Chen C."/>
            <person name="Yanf M."/>
            <person name="Daum C."/>
            <person name="Ng V."/>
            <person name="Clum A."/>
            <person name="Steindorff A."/>
            <person name="Ohm R."/>
            <person name="Martin F."/>
            <person name="Silar P."/>
            <person name="Natvig D."/>
            <person name="Lalanne C."/>
            <person name="Gautier V."/>
            <person name="Ament-velasquez S.L."/>
            <person name="Kruys A."/>
            <person name="Hutchinson M.I."/>
            <person name="Powell A.J."/>
            <person name="Barry K."/>
            <person name="Miller A.N."/>
            <person name="Grigoriev I.V."/>
            <person name="Debuchy R."/>
            <person name="Gladieux P."/>
            <person name="Thoren M.H."/>
            <person name="Johannesson H."/>
        </authorList>
    </citation>
    <scope>NUCLEOTIDE SEQUENCE</scope>
    <source>
        <strain evidence="3">SMH3187-1</strain>
    </source>
</reference>
<dbReference type="EMBL" id="JAUKUD010000001">
    <property type="protein sequence ID" value="KAK0753161.1"/>
    <property type="molecule type" value="Genomic_DNA"/>
</dbReference>